<comment type="caution">
    <text evidence="1">The sequence shown here is derived from an EMBL/GenBank/DDBJ whole genome shotgun (WGS) entry which is preliminary data.</text>
</comment>
<dbReference type="AlphaFoldDB" id="A0AAD6SBY5"/>
<protein>
    <submittedName>
        <fullName evidence="1">Uncharacterized protein</fullName>
    </submittedName>
</protein>
<reference evidence="1" key="1">
    <citation type="submission" date="2023-03" db="EMBL/GenBank/DDBJ databases">
        <title>Massive genome expansion in bonnet fungi (Mycena s.s.) driven by repeated elements and novel gene families across ecological guilds.</title>
        <authorList>
            <consortium name="Lawrence Berkeley National Laboratory"/>
            <person name="Harder C.B."/>
            <person name="Miyauchi S."/>
            <person name="Viragh M."/>
            <person name="Kuo A."/>
            <person name="Thoen E."/>
            <person name="Andreopoulos B."/>
            <person name="Lu D."/>
            <person name="Skrede I."/>
            <person name="Drula E."/>
            <person name="Henrissat B."/>
            <person name="Morin E."/>
            <person name="Kohler A."/>
            <person name="Barry K."/>
            <person name="LaButti K."/>
            <person name="Morin E."/>
            <person name="Salamov A."/>
            <person name="Lipzen A."/>
            <person name="Mereny Z."/>
            <person name="Hegedus B."/>
            <person name="Baldrian P."/>
            <person name="Stursova M."/>
            <person name="Weitz H."/>
            <person name="Taylor A."/>
            <person name="Grigoriev I.V."/>
            <person name="Nagy L.G."/>
            <person name="Martin F."/>
            <person name="Kauserud H."/>
        </authorList>
    </citation>
    <scope>NUCLEOTIDE SEQUENCE</scope>
    <source>
        <strain evidence="1">CBHHK200</strain>
    </source>
</reference>
<accession>A0AAD6SBY5</accession>
<evidence type="ECO:0000313" key="1">
    <source>
        <dbReference type="EMBL" id="KAJ7024422.1"/>
    </source>
</evidence>
<sequence length="327" mass="36195">MSVQPTAANAPLVYLIAGEISEIRLYSRLEETKWLLDIAHDLCDPLAMRGTLVQWDSNARIWRSTLPTDVLVAAIYCYVLPAGTVVGITKISERSGKSKTSGMGPTAGTMRTRVITRDKQCWVNGSWGPLVNSHIVPKRMGNHLARHILHNFCPGFPSATASVFDTIFGIASSTAIASFFDTYGYGFRMTTAGHYEVHTFLPALDDPTLRYTALGIYRMNTPFALLHGHPASPPHPQAPDLPPPGLFRWHYIQCVTGKFGHTDYKNLEHIVYSVASDIVFEGESEEGSTDSEADWPTAAWDRGRAHKDDMVHEEEVHDSVAKWIASV</sequence>
<keyword evidence="2" id="KW-1185">Reference proteome</keyword>
<dbReference type="Proteomes" id="UP001218188">
    <property type="component" value="Unassembled WGS sequence"/>
</dbReference>
<evidence type="ECO:0000313" key="2">
    <source>
        <dbReference type="Proteomes" id="UP001218188"/>
    </source>
</evidence>
<proteinExistence type="predicted"/>
<dbReference type="EMBL" id="JARJCM010000171">
    <property type="protein sequence ID" value="KAJ7024422.1"/>
    <property type="molecule type" value="Genomic_DNA"/>
</dbReference>
<gene>
    <name evidence="1" type="ORF">C8F04DRAFT_969065</name>
</gene>
<organism evidence="1 2">
    <name type="scientific">Mycena alexandri</name>
    <dbReference type="NCBI Taxonomy" id="1745969"/>
    <lineage>
        <taxon>Eukaryota</taxon>
        <taxon>Fungi</taxon>
        <taxon>Dikarya</taxon>
        <taxon>Basidiomycota</taxon>
        <taxon>Agaricomycotina</taxon>
        <taxon>Agaricomycetes</taxon>
        <taxon>Agaricomycetidae</taxon>
        <taxon>Agaricales</taxon>
        <taxon>Marasmiineae</taxon>
        <taxon>Mycenaceae</taxon>
        <taxon>Mycena</taxon>
    </lineage>
</organism>
<name>A0AAD6SBY5_9AGAR</name>